<dbReference type="InterPro" id="IPR039205">
    <property type="entry name" value="NDUFA11"/>
</dbReference>
<proteinExistence type="predicted"/>
<comment type="caution">
    <text evidence="8">The sequence shown here is derived from an EMBL/GenBank/DDBJ whole genome shotgun (WGS) entry which is preliminary data.</text>
</comment>
<evidence type="ECO:0000256" key="2">
    <source>
        <dbReference type="ARBA" id="ARBA00022692"/>
    </source>
</evidence>
<name>A0A1R1Y957_9FUNG</name>
<evidence type="ECO:0000256" key="3">
    <source>
        <dbReference type="ARBA" id="ARBA00022792"/>
    </source>
</evidence>
<sequence length="146" mass="15431">MTIQNDWASEAAKYTMIGGGLGLLTSAFQNAIQSHQSGAMGVFTRTGSTIGFLAVMGGVFAGTRGLSANIRQQDDYWNTAYAGCAAGLIAGMRKKSLPTSIGACVFMGGSLATYDYLGGLQPKITELAPDERQKYRESLLPPSNHN</sequence>
<dbReference type="GO" id="GO:0045271">
    <property type="term" value="C:respiratory chain complex I"/>
    <property type="evidence" value="ECO:0007669"/>
    <property type="project" value="InterPro"/>
</dbReference>
<keyword evidence="9" id="KW-1185">Reference proteome</keyword>
<keyword evidence="5" id="KW-0496">Mitochondrion</keyword>
<reference evidence="8 9" key="1">
    <citation type="submission" date="2017-01" db="EMBL/GenBank/DDBJ databases">
        <authorList>
            <person name="Mah S.A."/>
            <person name="Swanson W.J."/>
            <person name="Moy G.W."/>
            <person name="Vacquier V.D."/>
        </authorList>
    </citation>
    <scope>NUCLEOTIDE SEQUENCE [LARGE SCALE GENOMIC DNA]</scope>
    <source>
        <strain evidence="8 9">GSMNP</strain>
    </source>
</reference>
<comment type="subcellular location">
    <subcellularLocation>
        <location evidence="1">Mitochondrion inner membrane</location>
        <topology evidence="1">Multi-pass membrane protein</topology>
    </subcellularLocation>
</comment>
<dbReference type="Pfam" id="PF02466">
    <property type="entry name" value="Tim17"/>
    <property type="match status" value="1"/>
</dbReference>
<keyword evidence="8" id="KW-0830">Ubiquinone</keyword>
<dbReference type="GO" id="GO:0006120">
    <property type="term" value="P:mitochondrial electron transport, NADH to ubiquinone"/>
    <property type="evidence" value="ECO:0007669"/>
    <property type="project" value="InterPro"/>
</dbReference>
<protein>
    <submittedName>
        <fullName evidence="8">NADH-ubiquinone oxidoreductase</fullName>
    </submittedName>
</protein>
<keyword evidence="6" id="KW-0472">Membrane</keyword>
<keyword evidence="2" id="KW-0812">Transmembrane</keyword>
<evidence type="ECO:0000313" key="7">
    <source>
        <dbReference type="EMBL" id="OMJ19846.1"/>
    </source>
</evidence>
<dbReference type="PANTHER" id="PTHR21382:SF1">
    <property type="entry name" value="NADH DEHYDROGENASE [UBIQUINONE] 1 ALPHA SUBCOMPLEX SUBUNIT 11"/>
    <property type="match status" value="1"/>
</dbReference>
<dbReference type="EMBL" id="LSSN01000549">
    <property type="protein sequence ID" value="OMJ23390.1"/>
    <property type="molecule type" value="Genomic_DNA"/>
</dbReference>
<organism evidence="8 9">
    <name type="scientific">Smittium culicis</name>
    <dbReference type="NCBI Taxonomy" id="133412"/>
    <lineage>
        <taxon>Eukaryota</taxon>
        <taxon>Fungi</taxon>
        <taxon>Fungi incertae sedis</taxon>
        <taxon>Zoopagomycota</taxon>
        <taxon>Kickxellomycotina</taxon>
        <taxon>Harpellomycetes</taxon>
        <taxon>Harpellales</taxon>
        <taxon>Legeriomycetaceae</taxon>
        <taxon>Smittium</taxon>
    </lineage>
</organism>
<evidence type="ECO:0000256" key="5">
    <source>
        <dbReference type="ARBA" id="ARBA00023128"/>
    </source>
</evidence>
<dbReference type="AlphaFoldDB" id="A0A1R1Y957"/>
<dbReference type="OrthoDB" id="1913277at2759"/>
<keyword evidence="4" id="KW-1133">Transmembrane helix</keyword>
<gene>
    <name evidence="8" type="ORF">AYI70_g2288</name>
    <name evidence="7" type="ORF">AYI70_g4478</name>
</gene>
<evidence type="ECO:0000256" key="6">
    <source>
        <dbReference type="ARBA" id="ARBA00023136"/>
    </source>
</evidence>
<dbReference type="EMBL" id="LSSN01001384">
    <property type="protein sequence ID" value="OMJ19846.1"/>
    <property type="molecule type" value="Genomic_DNA"/>
</dbReference>
<evidence type="ECO:0000313" key="8">
    <source>
        <dbReference type="EMBL" id="OMJ23390.1"/>
    </source>
</evidence>
<keyword evidence="3" id="KW-0999">Mitochondrion inner membrane</keyword>
<dbReference type="PANTHER" id="PTHR21382">
    <property type="entry name" value="NADH-UBIQUINONE OXIDOREDUCTASE SUBUNIT"/>
    <property type="match status" value="1"/>
</dbReference>
<evidence type="ECO:0000313" key="9">
    <source>
        <dbReference type="Proteomes" id="UP000187283"/>
    </source>
</evidence>
<accession>A0A1R1Y957</accession>
<evidence type="ECO:0000256" key="1">
    <source>
        <dbReference type="ARBA" id="ARBA00004448"/>
    </source>
</evidence>
<dbReference type="GO" id="GO:0005743">
    <property type="term" value="C:mitochondrial inner membrane"/>
    <property type="evidence" value="ECO:0007669"/>
    <property type="project" value="UniProtKB-SubCell"/>
</dbReference>
<dbReference type="Proteomes" id="UP000187283">
    <property type="component" value="Unassembled WGS sequence"/>
</dbReference>
<evidence type="ECO:0000256" key="4">
    <source>
        <dbReference type="ARBA" id="ARBA00022989"/>
    </source>
</evidence>
<dbReference type="STRING" id="133412.A0A1R1Y957"/>